<evidence type="ECO:0000313" key="3">
    <source>
        <dbReference type="Proteomes" id="UP001157109"/>
    </source>
</evidence>
<evidence type="ECO:0000256" key="1">
    <source>
        <dbReference type="SAM" id="MobiDB-lite"/>
    </source>
</evidence>
<keyword evidence="3" id="KW-1185">Reference proteome</keyword>
<feature type="region of interest" description="Disordered" evidence="1">
    <location>
        <begin position="1"/>
        <end position="25"/>
    </location>
</feature>
<comment type="caution">
    <text evidence="2">The sequence shown here is derived from an EMBL/GenBank/DDBJ whole genome shotgun (WGS) entry which is preliminary data.</text>
</comment>
<dbReference type="EMBL" id="BSUJ01000001">
    <property type="protein sequence ID" value="GMA19411.1"/>
    <property type="molecule type" value="Genomic_DNA"/>
</dbReference>
<reference evidence="3" key="1">
    <citation type="journal article" date="2019" name="Int. J. Syst. Evol. Microbiol.">
        <title>The Global Catalogue of Microorganisms (GCM) 10K type strain sequencing project: providing services to taxonomists for standard genome sequencing and annotation.</title>
        <authorList>
            <consortium name="The Broad Institute Genomics Platform"/>
            <consortium name="The Broad Institute Genome Sequencing Center for Infectious Disease"/>
            <person name="Wu L."/>
            <person name="Ma J."/>
        </authorList>
    </citation>
    <scope>NUCLEOTIDE SEQUENCE [LARGE SCALE GENOMIC DNA]</scope>
    <source>
        <strain evidence="3">NBRC 105830</strain>
    </source>
</reference>
<name>A0ABQ6HM16_9MICO</name>
<organism evidence="2 3">
    <name type="scientific">Arsenicicoccus piscis</name>
    <dbReference type="NCBI Taxonomy" id="673954"/>
    <lineage>
        <taxon>Bacteria</taxon>
        <taxon>Bacillati</taxon>
        <taxon>Actinomycetota</taxon>
        <taxon>Actinomycetes</taxon>
        <taxon>Micrococcales</taxon>
        <taxon>Intrasporangiaceae</taxon>
        <taxon>Arsenicicoccus</taxon>
    </lineage>
</organism>
<dbReference type="Proteomes" id="UP001157109">
    <property type="component" value="Unassembled WGS sequence"/>
</dbReference>
<protein>
    <submittedName>
        <fullName evidence="2">Uncharacterized protein</fullName>
    </submittedName>
</protein>
<dbReference type="RefSeq" id="WP_420914164.1">
    <property type="nucleotide sequence ID" value="NZ_JAKZHV010000007.1"/>
</dbReference>
<gene>
    <name evidence="2" type="ORF">GCM10025862_14320</name>
</gene>
<accession>A0ABQ6HM16</accession>
<evidence type="ECO:0000313" key="2">
    <source>
        <dbReference type="EMBL" id="GMA19411.1"/>
    </source>
</evidence>
<proteinExistence type="predicted"/>
<sequence>MPHVAGLIASAEHVEPPPAPRTAATAEETDKILAWLETDGVRLVELDGRWVSPANGAGRARAELRNALAG</sequence>